<name>A0A5C5X6S3_9PLAN</name>
<dbReference type="RefSeq" id="WP_146508036.1">
    <property type="nucleotide sequence ID" value="NZ_SIHI01000001.1"/>
</dbReference>
<organism evidence="1 2">
    <name type="scientific">Thalassoglobus neptunius</name>
    <dbReference type="NCBI Taxonomy" id="1938619"/>
    <lineage>
        <taxon>Bacteria</taxon>
        <taxon>Pseudomonadati</taxon>
        <taxon>Planctomycetota</taxon>
        <taxon>Planctomycetia</taxon>
        <taxon>Planctomycetales</taxon>
        <taxon>Planctomycetaceae</taxon>
        <taxon>Thalassoglobus</taxon>
    </lineage>
</organism>
<evidence type="ECO:0000313" key="1">
    <source>
        <dbReference type="EMBL" id="TWT57963.1"/>
    </source>
</evidence>
<dbReference type="EMBL" id="SIHI01000001">
    <property type="protein sequence ID" value="TWT57963.1"/>
    <property type="molecule type" value="Genomic_DNA"/>
</dbReference>
<dbReference type="AlphaFoldDB" id="A0A5C5X6S3"/>
<dbReference type="OrthoDB" id="184858at2"/>
<evidence type="ECO:0000313" key="2">
    <source>
        <dbReference type="Proteomes" id="UP000317243"/>
    </source>
</evidence>
<reference evidence="1 2" key="1">
    <citation type="submission" date="2019-02" db="EMBL/GenBank/DDBJ databases">
        <title>Deep-cultivation of Planctomycetes and their phenomic and genomic characterization uncovers novel biology.</title>
        <authorList>
            <person name="Wiegand S."/>
            <person name="Jogler M."/>
            <person name="Boedeker C."/>
            <person name="Pinto D."/>
            <person name="Vollmers J."/>
            <person name="Rivas-Marin E."/>
            <person name="Kohn T."/>
            <person name="Peeters S.H."/>
            <person name="Heuer A."/>
            <person name="Rast P."/>
            <person name="Oberbeckmann S."/>
            <person name="Bunk B."/>
            <person name="Jeske O."/>
            <person name="Meyerdierks A."/>
            <person name="Storesund J.E."/>
            <person name="Kallscheuer N."/>
            <person name="Luecker S."/>
            <person name="Lage O.M."/>
            <person name="Pohl T."/>
            <person name="Merkel B.J."/>
            <person name="Hornburger P."/>
            <person name="Mueller R.-W."/>
            <person name="Bruemmer F."/>
            <person name="Labrenz M."/>
            <person name="Spormann A.M."/>
            <person name="Op Den Camp H."/>
            <person name="Overmann J."/>
            <person name="Amann R."/>
            <person name="Jetten M.S.M."/>
            <person name="Mascher T."/>
            <person name="Medema M.H."/>
            <person name="Devos D.P."/>
            <person name="Kaster A.-K."/>
            <person name="Ovreas L."/>
            <person name="Rohde M."/>
            <person name="Galperin M.Y."/>
            <person name="Jogler C."/>
        </authorList>
    </citation>
    <scope>NUCLEOTIDE SEQUENCE [LARGE SCALE GENOMIC DNA]</scope>
    <source>
        <strain evidence="1 2">KOR42</strain>
    </source>
</reference>
<protein>
    <recommendedName>
        <fullName evidence="3">DUF4380 domain-containing protein</fullName>
    </recommendedName>
</protein>
<keyword evidence="2" id="KW-1185">Reference proteome</keyword>
<comment type="caution">
    <text evidence="1">The sequence shown here is derived from an EMBL/GenBank/DDBJ whole genome shotgun (WGS) entry which is preliminary data.</text>
</comment>
<evidence type="ECO:0008006" key="3">
    <source>
        <dbReference type="Google" id="ProtNLM"/>
    </source>
</evidence>
<sequence>MVRVILVVLIVFGQIKLSHAELPEGTKRVDFFGYQDCVALENDVARVVLCHQAGGRVLEYSLNGKNVIYLNPKDAGVSGTNGSGMTGGRFDIGPEHIIPRRNLLWAGAWEAEITGPYSARLTSQFDPATGVRLTREFTLSPESTELKVVQTIHNESDEQKPWCHWSRTFAVGRGIVLLPLEGFSKYPNSYVMGEGRGLLHFRPEDPMITIRGNYLEITGPPQFPKLGMDSTAGWFTYLSPNDLLFTKRFRVDPNDVYNEVAGLTTSIWYPDNEMVELEPIGPRQLTSPGESASYAEIWYLDEMDFVKPGEQADIQKIEDRVRAHGIELSR</sequence>
<proteinExistence type="predicted"/>
<dbReference type="InterPro" id="IPR014718">
    <property type="entry name" value="GH-type_carb-bd"/>
</dbReference>
<dbReference type="Gene3D" id="2.70.98.10">
    <property type="match status" value="1"/>
</dbReference>
<dbReference type="Proteomes" id="UP000317243">
    <property type="component" value="Unassembled WGS sequence"/>
</dbReference>
<dbReference type="GO" id="GO:0030246">
    <property type="term" value="F:carbohydrate binding"/>
    <property type="evidence" value="ECO:0007669"/>
    <property type="project" value="InterPro"/>
</dbReference>
<gene>
    <name evidence="1" type="ORF">KOR42_13310</name>
</gene>
<accession>A0A5C5X6S3</accession>